<evidence type="ECO:0000256" key="1">
    <source>
        <dbReference type="ARBA" id="ARBA00004196"/>
    </source>
</evidence>
<dbReference type="InterPro" id="IPR002491">
    <property type="entry name" value="ABC_transptr_periplasmic_BD"/>
</dbReference>
<dbReference type="Gene3D" id="3.40.50.1980">
    <property type="entry name" value="Nitrogenase molybdenum iron protein domain"/>
    <property type="match status" value="2"/>
</dbReference>
<dbReference type="EMBL" id="CP021780">
    <property type="protein sequence ID" value="ASA19426.1"/>
    <property type="molecule type" value="Genomic_DNA"/>
</dbReference>
<dbReference type="InterPro" id="IPR037923">
    <property type="entry name" value="HTH-like"/>
</dbReference>
<dbReference type="OrthoDB" id="2660924at2"/>
<keyword evidence="6" id="KW-0238">DNA-binding</keyword>
<evidence type="ECO:0000256" key="3">
    <source>
        <dbReference type="ARBA" id="ARBA00022448"/>
    </source>
</evidence>
<dbReference type="PANTHER" id="PTHR30532:SF26">
    <property type="entry name" value="IRON(3+)-HYDROXAMATE-BINDING PROTEIN FHUD"/>
    <property type="match status" value="1"/>
</dbReference>
<keyword evidence="11" id="KW-1185">Reference proteome</keyword>
<evidence type="ECO:0000256" key="5">
    <source>
        <dbReference type="ARBA" id="ARBA00023015"/>
    </source>
</evidence>
<dbReference type="InterPro" id="IPR051313">
    <property type="entry name" value="Bact_iron-sidero_bind"/>
</dbReference>
<evidence type="ECO:0000256" key="6">
    <source>
        <dbReference type="ARBA" id="ARBA00023125"/>
    </source>
</evidence>
<evidence type="ECO:0000256" key="2">
    <source>
        <dbReference type="ARBA" id="ARBA00008814"/>
    </source>
</evidence>
<dbReference type="Pfam" id="PF12833">
    <property type="entry name" value="HTH_18"/>
    <property type="match status" value="1"/>
</dbReference>
<feature type="domain" description="Fe/B12 periplasmic-binding" evidence="9">
    <location>
        <begin position="296"/>
        <end position="555"/>
    </location>
</feature>
<dbReference type="GO" id="GO:0030288">
    <property type="term" value="C:outer membrane-bounded periplasmic space"/>
    <property type="evidence" value="ECO:0007669"/>
    <property type="project" value="TreeGrafter"/>
</dbReference>
<dbReference type="SUPFAM" id="SSF53807">
    <property type="entry name" value="Helical backbone' metal receptor"/>
    <property type="match status" value="1"/>
</dbReference>
<dbReference type="InterPro" id="IPR018060">
    <property type="entry name" value="HTH_AraC"/>
</dbReference>
<dbReference type="InterPro" id="IPR018062">
    <property type="entry name" value="HTH_AraC-typ_CS"/>
</dbReference>
<dbReference type="KEGG" id="pdh:B9T62_00285"/>
<dbReference type="GO" id="GO:0003700">
    <property type="term" value="F:DNA-binding transcription factor activity"/>
    <property type="evidence" value="ECO:0007669"/>
    <property type="project" value="InterPro"/>
</dbReference>
<dbReference type="InterPro" id="IPR009057">
    <property type="entry name" value="Homeodomain-like_sf"/>
</dbReference>
<name>A0A2Z2K2U8_9BACL</name>
<sequence>MQPEAASPVPLHSLAFQLMDIALFIQPEEPQAQQQAADSLQHYRLLVVTGGSGSLSIENEVLAISADKCCLLSPGESFRLQSDGTTLYYYMLAFTAVSLQERPEWHTAPLLPGRRELIAYPFTRLLSLTEELFHSKQADDPIRLFRQQLKFQELLLFLLEHNLPSTRVFSPAQSVEATVHYIRGHYDQDITVKQLARLANVPSWQYSAIFQKLTGIKPLDFVTTLRIEHAKPLLLHSGEPLREIARKVGYADEYYFSRRFRQKTGESPGQYALSRRQKLRVTDWMGHAVDIPERPKRIVYHGETLGDLLALGVRPVGSDEAFSRNSVYKHRIKKLANVGFPLDIHRTGKLHPDLIIIATPDEQAYEQVAALAPTLSFNSFAPLDERLQVLGRWLGKEQEAAAWLDSFAAKNTLMWQRLSPGQLLPGETATALTCEHGSRLYAMGASGLAPALYADGGFQPPDKIKPLLKQGLGFIEVSLIELPLYAGDRLFVLLPEREDSKVALEQLMAGPLWRSLPAVQSGRVHLLDGARWNCGDALTREKFLGYLPKLLTAAPAQ</sequence>
<dbReference type="PROSITE" id="PS00041">
    <property type="entry name" value="HTH_ARAC_FAMILY_1"/>
    <property type="match status" value="1"/>
</dbReference>
<comment type="subcellular location">
    <subcellularLocation>
        <location evidence="1">Cell envelope</location>
    </subcellularLocation>
</comment>
<dbReference type="SUPFAM" id="SSF46689">
    <property type="entry name" value="Homeodomain-like"/>
    <property type="match status" value="2"/>
</dbReference>
<dbReference type="Pfam" id="PF01497">
    <property type="entry name" value="Peripla_BP_2"/>
    <property type="match status" value="1"/>
</dbReference>
<evidence type="ECO:0000259" key="8">
    <source>
        <dbReference type="PROSITE" id="PS01124"/>
    </source>
</evidence>
<evidence type="ECO:0000256" key="7">
    <source>
        <dbReference type="ARBA" id="ARBA00023163"/>
    </source>
</evidence>
<dbReference type="Gene3D" id="1.10.10.60">
    <property type="entry name" value="Homeodomain-like"/>
    <property type="match status" value="1"/>
</dbReference>
<keyword evidence="5" id="KW-0805">Transcription regulation</keyword>
<evidence type="ECO:0000256" key="4">
    <source>
        <dbReference type="ARBA" id="ARBA00022729"/>
    </source>
</evidence>
<dbReference type="PANTHER" id="PTHR30532">
    <property type="entry name" value="IRON III DICITRATE-BINDING PERIPLASMIC PROTEIN"/>
    <property type="match status" value="1"/>
</dbReference>
<protein>
    <submittedName>
        <fullName evidence="10">Fe3+-hydroxamate ABC transporter substrate-binding protein</fullName>
    </submittedName>
</protein>
<evidence type="ECO:0000259" key="9">
    <source>
        <dbReference type="PROSITE" id="PS50983"/>
    </source>
</evidence>
<dbReference type="SMART" id="SM00342">
    <property type="entry name" value="HTH_ARAC"/>
    <property type="match status" value="1"/>
</dbReference>
<evidence type="ECO:0000313" key="11">
    <source>
        <dbReference type="Proteomes" id="UP000249890"/>
    </source>
</evidence>
<dbReference type="SUPFAM" id="SSF51215">
    <property type="entry name" value="Regulatory protein AraC"/>
    <property type="match status" value="1"/>
</dbReference>
<accession>A0A2Z2K2U8</accession>
<comment type="similarity">
    <text evidence="2">Belongs to the bacterial solute-binding protein 8 family.</text>
</comment>
<gene>
    <name evidence="10" type="ORF">B9T62_00285</name>
</gene>
<keyword evidence="7" id="KW-0804">Transcription</keyword>
<keyword evidence="4" id="KW-0732">Signal</keyword>
<proteinExistence type="inferred from homology"/>
<keyword evidence="3" id="KW-0813">Transport</keyword>
<dbReference type="Pfam" id="PF02311">
    <property type="entry name" value="AraC_binding"/>
    <property type="match status" value="1"/>
</dbReference>
<dbReference type="AlphaFoldDB" id="A0A2Z2K2U8"/>
<evidence type="ECO:0000313" key="10">
    <source>
        <dbReference type="EMBL" id="ASA19426.1"/>
    </source>
</evidence>
<dbReference type="GO" id="GO:0043565">
    <property type="term" value="F:sequence-specific DNA binding"/>
    <property type="evidence" value="ECO:0007669"/>
    <property type="project" value="InterPro"/>
</dbReference>
<feature type="domain" description="HTH araC/xylS-type" evidence="8">
    <location>
        <begin position="176"/>
        <end position="274"/>
    </location>
</feature>
<dbReference type="Proteomes" id="UP000249890">
    <property type="component" value="Chromosome"/>
</dbReference>
<dbReference type="GO" id="GO:1901678">
    <property type="term" value="P:iron coordination entity transport"/>
    <property type="evidence" value="ECO:0007669"/>
    <property type="project" value="UniProtKB-ARBA"/>
</dbReference>
<dbReference type="PROSITE" id="PS01124">
    <property type="entry name" value="HTH_ARAC_FAMILY_2"/>
    <property type="match status" value="1"/>
</dbReference>
<dbReference type="PRINTS" id="PR00032">
    <property type="entry name" value="HTHARAC"/>
</dbReference>
<organism evidence="10 11">
    <name type="scientific">Paenibacillus donghaensis</name>
    <dbReference type="NCBI Taxonomy" id="414771"/>
    <lineage>
        <taxon>Bacteria</taxon>
        <taxon>Bacillati</taxon>
        <taxon>Bacillota</taxon>
        <taxon>Bacilli</taxon>
        <taxon>Bacillales</taxon>
        <taxon>Paenibacillaceae</taxon>
        <taxon>Paenibacillus</taxon>
    </lineage>
</organism>
<dbReference type="InterPro" id="IPR003313">
    <property type="entry name" value="AraC-bd"/>
</dbReference>
<dbReference type="InterPro" id="IPR020449">
    <property type="entry name" value="Tscrpt_reg_AraC-type_HTH"/>
</dbReference>
<reference evidence="10 11" key="1">
    <citation type="submission" date="2017-06" db="EMBL/GenBank/DDBJ databases">
        <title>Complete genome sequence of Paenibacillus donghaensis KCTC 13049T isolated from East Sea sediment, South Korea.</title>
        <authorList>
            <person name="Jung B.K."/>
            <person name="Hong S.-J."/>
            <person name="Shin J.-H."/>
        </authorList>
    </citation>
    <scope>NUCLEOTIDE SEQUENCE [LARGE SCALE GENOMIC DNA]</scope>
    <source>
        <strain evidence="10 11">KCTC 13049</strain>
    </source>
</reference>
<dbReference type="PROSITE" id="PS50983">
    <property type="entry name" value="FE_B12_PBP"/>
    <property type="match status" value="1"/>
</dbReference>